<proteinExistence type="predicted"/>
<name>A0AB34H2W0_ESCRO</name>
<keyword evidence="1" id="KW-1015">Disulfide bond</keyword>
<dbReference type="GO" id="GO:0005576">
    <property type="term" value="C:extracellular region"/>
    <property type="evidence" value="ECO:0007669"/>
    <property type="project" value="InterPro"/>
</dbReference>
<evidence type="ECO:0000313" key="4">
    <source>
        <dbReference type="Proteomes" id="UP001159641"/>
    </source>
</evidence>
<comment type="caution">
    <text evidence="3">The sequence shown here is derived from an EMBL/GenBank/DDBJ whole genome shotgun (WGS) entry which is preliminary data.</text>
</comment>
<evidence type="ECO:0000313" key="3">
    <source>
        <dbReference type="EMBL" id="KAJ8787121.1"/>
    </source>
</evidence>
<organism evidence="3 4">
    <name type="scientific">Eschrichtius robustus</name>
    <name type="common">California gray whale</name>
    <name type="synonym">Eschrichtius gibbosus</name>
    <dbReference type="NCBI Taxonomy" id="9764"/>
    <lineage>
        <taxon>Eukaryota</taxon>
        <taxon>Metazoa</taxon>
        <taxon>Chordata</taxon>
        <taxon>Craniata</taxon>
        <taxon>Vertebrata</taxon>
        <taxon>Euteleostomi</taxon>
        <taxon>Mammalia</taxon>
        <taxon>Eutheria</taxon>
        <taxon>Laurasiatheria</taxon>
        <taxon>Artiodactyla</taxon>
        <taxon>Whippomorpha</taxon>
        <taxon>Cetacea</taxon>
        <taxon>Mysticeti</taxon>
        <taxon>Eschrichtiidae</taxon>
        <taxon>Eschrichtius</taxon>
    </lineage>
</organism>
<feature type="domain" description="WAP" evidence="2">
    <location>
        <begin position="48"/>
        <end position="95"/>
    </location>
</feature>
<keyword evidence="4" id="KW-1185">Reference proteome</keyword>
<evidence type="ECO:0000259" key="2">
    <source>
        <dbReference type="PROSITE" id="PS51390"/>
    </source>
</evidence>
<dbReference type="PRINTS" id="PR00003">
    <property type="entry name" value="4DISULPHCORE"/>
</dbReference>
<dbReference type="AlphaFoldDB" id="A0AB34H2W0"/>
<reference evidence="3 4" key="1">
    <citation type="submission" date="2022-11" db="EMBL/GenBank/DDBJ databases">
        <title>Whole genome sequence of Eschrichtius robustus ER-17-0199.</title>
        <authorList>
            <person name="Bruniche-Olsen A."/>
            <person name="Black A.N."/>
            <person name="Fields C.J."/>
            <person name="Walden K."/>
            <person name="Dewoody J.A."/>
        </authorList>
    </citation>
    <scope>NUCLEOTIDE SEQUENCE [LARGE SCALE GENOMIC DNA]</scope>
    <source>
        <strain evidence="3">ER-17-0199</strain>
        <tissue evidence="3">Blubber</tissue>
    </source>
</reference>
<protein>
    <recommendedName>
        <fullName evidence="2">WAP domain-containing protein</fullName>
    </recommendedName>
</protein>
<dbReference type="PROSITE" id="PS51390">
    <property type="entry name" value="WAP"/>
    <property type="match status" value="1"/>
</dbReference>
<dbReference type="InterPro" id="IPR008197">
    <property type="entry name" value="WAP_dom"/>
</dbReference>
<dbReference type="Pfam" id="PF00095">
    <property type="entry name" value="WAP"/>
    <property type="match status" value="1"/>
</dbReference>
<dbReference type="PANTHER" id="PTHR47769:SF1">
    <property type="entry name" value="WAP FOUR-DISULFIDE CORE DOMAIN PROTEIN 8"/>
    <property type="match status" value="1"/>
</dbReference>
<dbReference type="PANTHER" id="PTHR47769">
    <property type="entry name" value="WAP FOUR-DISULFIDE CORE DOMAIN PROTEIN 8"/>
    <property type="match status" value="1"/>
</dbReference>
<accession>A0AB34H2W0</accession>
<gene>
    <name evidence="3" type="ORF">J1605_023153</name>
</gene>
<dbReference type="InterPro" id="IPR036645">
    <property type="entry name" value="Elafin-like_sf"/>
</dbReference>
<dbReference type="GO" id="GO:0030414">
    <property type="term" value="F:peptidase inhibitor activity"/>
    <property type="evidence" value="ECO:0007669"/>
    <property type="project" value="InterPro"/>
</dbReference>
<dbReference type="CDD" id="cd00199">
    <property type="entry name" value="WAP"/>
    <property type="match status" value="1"/>
</dbReference>
<dbReference type="SUPFAM" id="SSF57256">
    <property type="entry name" value="Elafin-like"/>
    <property type="match status" value="1"/>
</dbReference>
<dbReference type="Proteomes" id="UP001159641">
    <property type="component" value="Unassembled WGS sequence"/>
</dbReference>
<dbReference type="SMART" id="SM00217">
    <property type="entry name" value="WAP"/>
    <property type="match status" value="1"/>
</dbReference>
<dbReference type="Gene3D" id="4.10.75.10">
    <property type="entry name" value="Elafin-like"/>
    <property type="match status" value="1"/>
</dbReference>
<sequence>MAKEILWSAMRTTSFPLWKVVKNHDAVDKTLAFSQEPEGKRGAHIVLVSVKDGQCPLFPFKNRMECSASCKSDFDCPPNEKCCESMCGFDCAMAWTGRSPPFRVPPQTTGSLHQMVDAPYKL</sequence>
<evidence type="ECO:0000256" key="1">
    <source>
        <dbReference type="ARBA" id="ARBA00023157"/>
    </source>
</evidence>
<dbReference type="EMBL" id="JAIQCJ010001881">
    <property type="protein sequence ID" value="KAJ8787121.1"/>
    <property type="molecule type" value="Genomic_DNA"/>
</dbReference>